<dbReference type="FunFam" id="3.40.50.300:FF:003534">
    <property type="entry name" value="Uncharacterized protein"/>
    <property type="match status" value="1"/>
</dbReference>
<dbReference type="CDD" id="cd00882">
    <property type="entry name" value="Ras_like_GTPase"/>
    <property type="match status" value="1"/>
</dbReference>
<gene>
    <name evidence="2" type="ORF">DGAL_LOCUS2755</name>
</gene>
<reference evidence="2" key="1">
    <citation type="submission" date="2021-11" db="EMBL/GenBank/DDBJ databases">
        <authorList>
            <person name="Schell T."/>
        </authorList>
    </citation>
    <scope>NUCLEOTIDE SEQUENCE</scope>
    <source>
        <strain evidence="2">M5</strain>
    </source>
</reference>
<proteinExistence type="predicted"/>
<dbReference type="InterPro" id="IPR027417">
    <property type="entry name" value="P-loop_NTPase"/>
</dbReference>
<name>A0A8J2WDJ1_9CRUS</name>
<feature type="region of interest" description="Disordered" evidence="1">
    <location>
        <begin position="1150"/>
        <end position="1174"/>
    </location>
</feature>
<accession>A0A8J2WDJ1</accession>
<feature type="region of interest" description="Disordered" evidence="1">
    <location>
        <begin position="543"/>
        <end position="583"/>
    </location>
</feature>
<dbReference type="InterPro" id="IPR052090">
    <property type="entry name" value="Cytolytic_pore-forming_toxin"/>
</dbReference>
<protein>
    <recommendedName>
        <fullName evidence="4">AIG1-type G domain-containing protein</fullName>
    </recommendedName>
</protein>
<comment type="caution">
    <text evidence="2">The sequence shown here is derived from an EMBL/GenBank/DDBJ whole genome shotgun (WGS) entry which is preliminary data.</text>
</comment>
<sequence>MDSHRVRLSALGRDVQVGNLYNYYADTISTSNVGVSQEYVSVDKKSLSQTEWFYLPQLDDLKYDTLGINAHLRNSIANDSVDLSQLWFTDSLKSNQSKEDNKVANVSFFFRVVRRIETLHPHFLDYNLKEYQLESGGRATHLVEQVVYGAEFICSLKRPLDHELEEKGYAEEVIYLAAKEYFSQIFFGYSANPNLPAALNNVECVILSSLEVNNQSQGSCLSSFRHLREALSFDNDDRVEKWKPIEITLRFIPGQIETLLQSERISDMKFARERHEITLNLILSNCHNIMINPSLNYVPIFKEIMCQFHGLLSPLWEKINTFYDIFETFTPEQVVKEKEISNLLREMIDWLTHRRSEIRKIFWLIEGTQLTTVEGNQATQLIVTDWAEIETFNIPKRTKLFVMRAECNQNSVVESIQKFYWHRYCTSHSTSNVETQANYWDRNQLWICYHIGTTSLSSGLVTTIENYKTILADLYSSMEKQRDDAGNEQGFQFQPTAEDNQLLYSDMNTLSNRDRYQSSAREQRDNLIQVNKNATTFLASSESYTGKRISRQRQSKSPLKMDQENELNQPEEEDRRESADLVANSSDVRYRKLSSTSTYRHDFCPSTASTENDQLNNQRFAEFFAEEKNQYAKLIKQGQPNVYLLNAKETSISDDLRWFDIGQLNDSLPFGFRNHKVIILMGAVGCGKSTLINGMVNYILGVRWKDSFRFKCVREDDTVEKNQAISQTSSVTAYTLRHHKGMAVPYSITIIDTPGYGDARGVQRDKEITNNIHQFLTQQETRVDEIHAACFVAASGDSRLMTTQRYIIDSTLSIFGKDIKENIRLLVTFADNADPPAVEACRAANFPVTSASAGISYSKFNSSVLYANNEQQGDDGSCFDELFWDMGQENFRKFFTMLEGMNGRSLKSTREVIQRRNLLEKSLENIEQELEVCLFNIENVETFQRKMKQCGQKMEASKNFVIENKILSYNRFPCKKEFYAYNCKKCGRTCEQPIRSANPDKLGKNIKMCSHLACPHLASDHDYENFEIRQTTKIIKTTLLDLKEKYQSNADEKVANEQLLADCSYKLDEARAKVFSLLDQLGENVRSLESTALRSNTLSPSDYLCLMKSRVAKEQAPGYLIRLETLSELQKSLDDKAVAKTQQATACYHSRQPFQHEFQSNGGSRGHGSNSAGGNQWIIQNGMEDYSIDFTRRNPTHGRNNSAIPDLPAELNNVECEILSSLDANNQLQGQIEALLRIEKKLEVQFGLERQKATLKLIRNKCRYIMSHPALNFVSSFYKVMFQFHGLLDPLWEEIDKFYRFFKTSNSPEQVLKEKEISNLLSVVIDWLIRRRFEKGRIFLLLKDTQLTVKDWDEISNSPNRMVLFVMQAEWNGNAVIESILKFIGTANTSAVPFLALPILSFERERLIKIREQFLTNFADGTQSNYCDNGMKQEILFQPIAENKLLNSELKTPANGDYQSSVEQCYILYCFQA</sequence>
<dbReference type="EMBL" id="CAKKLH010000037">
    <property type="protein sequence ID" value="CAH0100502.1"/>
    <property type="molecule type" value="Genomic_DNA"/>
</dbReference>
<organism evidence="2 3">
    <name type="scientific">Daphnia galeata</name>
    <dbReference type="NCBI Taxonomy" id="27404"/>
    <lineage>
        <taxon>Eukaryota</taxon>
        <taxon>Metazoa</taxon>
        <taxon>Ecdysozoa</taxon>
        <taxon>Arthropoda</taxon>
        <taxon>Crustacea</taxon>
        <taxon>Branchiopoda</taxon>
        <taxon>Diplostraca</taxon>
        <taxon>Cladocera</taxon>
        <taxon>Anomopoda</taxon>
        <taxon>Daphniidae</taxon>
        <taxon>Daphnia</taxon>
    </lineage>
</organism>
<keyword evidence="3" id="KW-1185">Reference proteome</keyword>
<evidence type="ECO:0000313" key="2">
    <source>
        <dbReference type="EMBL" id="CAH0100502.1"/>
    </source>
</evidence>
<dbReference type="Gene3D" id="3.40.50.300">
    <property type="entry name" value="P-loop containing nucleotide triphosphate hydrolases"/>
    <property type="match status" value="1"/>
</dbReference>
<dbReference type="SUPFAM" id="SSF52540">
    <property type="entry name" value="P-loop containing nucleoside triphosphate hydrolases"/>
    <property type="match status" value="1"/>
</dbReference>
<dbReference type="OrthoDB" id="6366475at2759"/>
<evidence type="ECO:0000256" key="1">
    <source>
        <dbReference type="SAM" id="MobiDB-lite"/>
    </source>
</evidence>
<dbReference type="Proteomes" id="UP000789390">
    <property type="component" value="Unassembled WGS sequence"/>
</dbReference>
<evidence type="ECO:0008006" key="4">
    <source>
        <dbReference type="Google" id="ProtNLM"/>
    </source>
</evidence>
<evidence type="ECO:0000313" key="3">
    <source>
        <dbReference type="Proteomes" id="UP000789390"/>
    </source>
</evidence>
<dbReference type="PANTHER" id="PTHR31594:SF11">
    <property type="entry name" value="NEOVERRUCOTOXIN SUBUNIT ALPHA-LIKE ISOFORM X1-RELATED"/>
    <property type="match status" value="1"/>
</dbReference>
<dbReference type="PANTHER" id="PTHR31594">
    <property type="entry name" value="AIG1-TYPE G DOMAIN-CONTAINING PROTEIN"/>
    <property type="match status" value="1"/>
</dbReference>